<protein>
    <submittedName>
        <fullName evidence="2">Uncharacterized protein</fullName>
    </submittedName>
</protein>
<dbReference type="EMBL" id="OZ037946">
    <property type="protein sequence ID" value="CAL1705160.1"/>
    <property type="molecule type" value="Genomic_DNA"/>
</dbReference>
<reference evidence="3" key="1">
    <citation type="submission" date="2024-04" db="EMBL/GenBank/DDBJ databases">
        <authorList>
            <person name="Shaw F."/>
            <person name="Minotto A."/>
        </authorList>
    </citation>
    <scope>NUCLEOTIDE SEQUENCE [LARGE SCALE GENOMIC DNA]</scope>
</reference>
<gene>
    <name evidence="2" type="ORF">GFSPODELE1_LOCUS5301</name>
</gene>
<proteinExistence type="predicted"/>
<keyword evidence="3" id="KW-1185">Reference proteome</keyword>
<evidence type="ECO:0000256" key="1">
    <source>
        <dbReference type="SAM" id="MobiDB-lite"/>
    </source>
</evidence>
<dbReference type="Proteomes" id="UP001497453">
    <property type="component" value="Chromosome 3"/>
</dbReference>
<sequence>MPSLRRTLSSPSVRSSPYSHSYSSLLTRQGGHGPRRSSGSETSQRRVLADLDWWRVQEGQRELRGLPPLAQPVDAPEDTQHDETEAEPAQSVPLMTDVPLWQPAPGSGGAMHESELNLFSSVISGESPSVSNVSKSLSPQFAALSISSRIHGHRRLISSSESSVSSLESTPSSIQASLCPMSDMGFGDIVPHISDDDDALFTPSIPRSLTRRLAPVGRSVSYSYIESELSRPRECQFEDIFDDAFDNEFFAQTRTDVDDLFN</sequence>
<evidence type="ECO:0000313" key="2">
    <source>
        <dbReference type="EMBL" id="CAL1705160.1"/>
    </source>
</evidence>
<name>A0ABP1DBE7_9APHY</name>
<feature type="compositionally biased region" description="Low complexity" evidence="1">
    <location>
        <begin position="1"/>
        <end position="27"/>
    </location>
</feature>
<feature type="region of interest" description="Disordered" evidence="1">
    <location>
        <begin position="1"/>
        <end position="44"/>
    </location>
</feature>
<accession>A0ABP1DBE7</accession>
<evidence type="ECO:0000313" key="3">
    <source>
        <dbReference type="Proteomes" id="UP001497453"/>
    </source>
</evidence>
<organism evidence="2 3">
    <name type="scientific">Somion occarium</name>
    <dbReference type="NCBI Taxonomy" id="3059160"/>
    <lineage>
        <taxon>Eukaryota</taxon>
        <taxon>Fungi</taxon>
        <taxon>Dikarya</taxon>
        <taxon>Basidiomycota</taxon>
        <taxon>Agaricomycotina</taxon>
        <taxon>Agaricomycetes</taxon>
        <taxon>Polyporales</taxon>
        <taxon>Cerrenaceae</taxon>
        <taxon>Somion</taxon>
    </lineage>
</organism>
<feature type="region of interest" description="Disordered" evidence="1">
    <location>
        <begin position="62"/>
        <end position="90"/>
    </location>
</feature>